<feature type="non-terminal residue" evidence="2">
    <location>
        <position position="182"/>
    </location>
</feature>
<keyword evidence="3" id="KW-1185">Reference proteome</keyword>
<dbReference type="EMBL" id="JACVVK020000004">
    <property type="protein sequence ID" value="KAK7507120.1"/>
    <property type="molecule type" value="Genomic_DNA"/>
</dbReference>
<name>A0ABD0M6I8_9CAEN</name>
<gene>
    <name evidence="2" type="ORF">BaRGS_00001055</name>
</gene>
<feature type="region of interest" description="Disordered" evidence="1">
    <location>
        <begin position="108"/>
        <end position="182"/>
    </location>
</feature>
<protein>
    <submittedName>
        <fullName evidence="2">Uncharacterized protein</fullName>
    </submittedName>
</protein>
<accession>A0ABD0M6I8</accession>
<sequence>MTERFEPDETPETMRAVFTKMAQQSGEELREFAARVKKIGSKAFQYCPSFVIEQECITKFISGISNKKAAEGFSFHKFEHLKDALEAVRSYLNRNCPESVVTRKVRYAEPEQAEGNGDIASASGGDPGGGKEPRGTGDGNSSPGTPEDARGRLRPQNRGAPEGDRRAAQENPRSRGDRWPLD</sequence>
<organism evidence="2 3">
    <name type="scientific">Batillaria attramentaria</name>
    <dbReference type="NCBI Taxonomy" id="370345"/>
    <lineage>
        <taxon>Eukaryota</taxon>
        <taxon>Metazoa</taxon>
        <taxon>Spiralia</taxon>
        <taxon>Lophotrochozoa</taxon>
        <taxon>Mollusca</taxon>
        <taxon>Gastropoda</taxon>
        <taxon>Caenogastropoda</taxon>
        <taxon>Sorbeoconcha</taxon>
        <taxon>Cerithioidea</taxon>
        <taxon>Batillariidae</taxon>
        <taxon>Batillaria</taxon>
    </lineage>
</organism>
<proteinExistence type="predicted"/>
<feature type="compositionally biased region" description="Basic and acidic residues" evidence="1">
    <location>
        <begin position="161"/>
        <end position="182"/>
    </location>
</feature>
<evidence type="ECO:0000313" key="2">
    <source>
        <dbReference type="EMBL" id="KAK7507120.1"/>
    </source>
</evidence>
<dbReference type="Proteomes" id="UP001519460">
    <property type="component" value="Unassembled WGS sequence"/>
</dbReference>
<comment type="caution">
    <text evidence="2">The sequence shown here is derived from an EMBL/GenBank/DDBJ whole genome shotgun (WGS) entry which is preliminary data.</text>
</comment>
<evidence type="ECO:0000313" key="3">
    <source>
        <dbReference type="Proteomes" id="UP001519460"/>
    </source>
</evidence>
<dbReference type="AlphaFoldDB" id="A0ABD0M6I8"/>
<reference evidence="2 3" key="1">
    <citation type="journal article" date="2023" name="Sci. Data">
        <title>Genome assembly of the Korean intertidal mud-creeper Batillaria attramentaria.</title>
        <authorList>
            <person name="Patra A.K."/>
            <person name="Ho P.T."/>
            <person name="Jun S."/>
            <person name="Lee S.J."/>
            <person name="Kim Y."/>
            <person name="Won Y.J."/>
        </authorList>
    </citation>
    <scope>NUCLEOTIDE SEQUENCE [LARGE SCALE GENOMIC DNA]</scope>
    <source>
        <strain evidence="2">Wonlab-2016</strain>
    </source>
</reference>
<evidence type="ECO:0000256" key="1">
    <source>
        <dbReference type="SAM" id="MobiDB-lite"/>
    </source>
</evidence>